<dbReference type="PROSITE" id="PS51195">
    <property type="entry name" value="Q_MOTIF"/>
    <property type="match status" value="1"/>
</dbReference>
<dbReference type="InterPro" id="IPR027417">
    <property type="entry name" value="P-loop_NTPase"/>
</dbReference>
<comment type="similarity">
    <text evidence="8">Belongs to the DEAD box helicase family.</text>
</comment>
<dbReference type="PROSITE" id="PS00039">
    <property type="entry name" value="DEAD_ATP_HELICASE"/>
    <property type="match status" value="1"/>
</dbReference>
<keyword evidence="14" id="KW-1185">Reference proteome</keyword>
<evidence type="ECO:0000259" key="11">
    <source>
        <dbReference type="PROSITE" id="PS51194"/>
    </source>
</evidence>
<comment type="catalytic activity">
    <reaction evidence="6">
        <text>ATP + H2O = ADP + phosphate + H(+)</text>
        <dbReference type="Rhea" id="RHEA:13065"/>
        <dbReference type="ChEBI" id="CHEBI:15377"/>
        <dbReference type="ChEBI" id="CHEBI:15378"/>
        <dbReference type="ChEBI" id="CHEBI:30616"/>
        <dbReference type="ChEBI" id="CHEBI:43474"/>
        <dbReference type="ChEBI" id="CHEBI:456216"/>
        <dbReference type="EC" id="3.6.4.13"/>
    </reaction>
</comment>
<keyword evidence="2 8" id="KW-0547">Nucleotide-binding</keyword>
<evidence type="ECO:0000256" key="9">
    <source>
        <dbReference type="SAM" id="MobiDB-lite"/>
    </source>
</evidence>
<evidence type="ECO:0000313" key="14">
    <source>
        <dbReference type="Proteomes" id="UP000233524"/>
    </source>
</evidence>
<evidence type="ECO:0000256" key="3">
    <source>
        <dbReference type="ARBA" id="ARBA00022801"/>
    </source>
</evidence>
<dbReference type="Pfam" id="PF00271">
    <property type="entry name" value="Helicase_C"/>
    <property type="match status" value="1"/>
</dbReference>
<dbReference type="AlphaFoldDB" id="A0A2N3NAL5"/>
<dbReference type="SUPFAM" id="SSF52540">
    <property type="entry name" value="P-loop containing nucleoside triphosphate hydrolases"/>
    <property type="match status" value="1"/>
</dbReference>
<feature type="compositionally biased region" description="Acidic residues" evidence="9">
    <location>
        <begin position="543"/>
        <end position="553"/>
    </location>
</feature>
<gene>
    <name evidence="13" type="ORF">jhhlp_004103</name>
</gene>
<sequence>MRDSLPQPDSQDFGQGGAPRSDDGNASTPGNVADGITEAAEALKNMGWRKAESYDYSALVGPDHDQDWDGAARIYEWDGEMGDVGPEHPELELELFGPPELRHEIRGLDFTKISEINVTQEGTVKIDLIHSFKDAGLHPIMLRNIELAGYDSPTPIQKCTLPAIHLGYDTVGIAQTGSGKTAAYLIPVLNKLMGKAKKLAAPRPNPATFVEGVDPSVRAEPLVAIVAPARELAVQIFNEARKFCYRTMLRPCVCYGGGPIRDQVRLLGRGCDVLVATPGRLIDFLNRPDVLSLERLRYLVIDEADEMLHADWSQDLAHIMTGSNQDESQIKYLLFSATFPKPIRDLAKNYLSADYVRFRVGRAGSTHANIKQTVVRVVNDKRQSLVGLLSTVPPCRTIIFVNSKRTADSLDDFLFNMNLPCVSMHSDRTQREREAAMRAFRAGKAPILIATGVSARGIDVRNVLHVINYDLPSMEHGGIEEYIHRIGRTGRIGHRGLASSLFTDEDEPIASVLTRTLLETKQEVPDFLQHHIPEGEDLKFEADSDFEPAGDAEDSGRGWGTENETATDGDAWGVSTSGNDDGWAN</sequence>
<feature type="domain" description="Helicase ATP-binding" evidence="10">
    <location>
        <begin position="161"/>
        <end position="357"/>
    </location>
</feature>
<dbReference type="Gene3D" id="3.40.50.300">
    <property type="entry name" value="P-loop containing nucleotide triphosphate hydrolases"/>
    <property type="match status" value="2"/>
</dbReference>
<dbReference type="EC" id="3.6.4.13" evidence="1"/>
<evidence type="ECO:0000256" key="5">
    <source>
        <dbReference type="ARBA" id="ARBA00022840"/>
    </source>
</evidence>
<dbReference type="GO" id="GO:0003724">
    <property type="term" value="F:RNA helicase activity"/>
    <property type="evidence" value="ECO:0007669"/>
    <property type="project" value="UniProtKB-EC"/>
</dbReference>
<feature type="short sequence motif" description="Q motif" evidence="7">
    <location>
        <begin position="130"/>
        <end position="158"/>
    </location>
</feature>
<dbReference type="CDD" id="cd18787">
    <property type="entry name" value="SF2_C_DEAD"/>
    <property type="match status" value="1"/>
</dbReference>
<accession>A0A2N3NAL5</accession>
<evidence type="ECO:0000256" key="1">
    <source>
        <dbReference type="ARBA" id="ARBA00012552"/>
    </source>
</evidence>
<keyword evidence="3 8" id="KW-0378">Hydrolase</keyword>
<evidence type="ECO:0000313" key="13">
    <source>
        <dbReference type="EMBL" id="PKS09486.1"/>
    </source>
</evidence>
<evidence type="ECO:0000256" key="4">
    <source>
        <dbReference type="ARBA" id="ARBA00022806"/>
    </source>
</evidence>
<dbReference type="STRING" id="41688.A0A2N3NAL5"/>
<dbReference type="InParanoid" id="A0A2N3NAL5"/>
<evidence type="ECO:0000256" key="6">
    <source>
        <dbReference type="ARBA" id="ARBA00047984"/>
    </source>
</evidence>
<feature type="domain" description="Helicase C-terminal" evidence="11">
    <location>
        <begin position="369"/>
        <end position="532"/>
    </location>
</feature>
<dbReference type="PROSITE" id="PS51192">
    <property type="entry name" value="HELICASE_ATP_BIND_1"/>
    <property type="match status" value="1"/>
</dbReference>
<protein>
    <recommendedName>
        <fullName evidence="1">RNA helicase</fullName>
        <ecNumber evidence="1">3.6.4.13</ecNumber>
    </recommendedName>
</protein>
<dbReference type="PROSITE" id="PS51194">
    <property type="entry name" value="HELICASE_CTER"/>
    <property type="match status" value="1"/>
</dbReference>
<evidence type="ECO:0000259" key="12">
    <source>
        <dbReference type="PROSITE" id="PS51195"/>
    </source>
</evidence>
<dbReference type="GO" id="GO:0005524">
    <property type="term" value="F:ATP binding"/>
    <property type="evidence" value="ECO:0007669"/>
    <property type="project" value="UniProtKB-KW"/>
</dbReference>
<dbReference type="Proteomes" id="UP000233524">
    <property type="component" value="Unassembled WGS sequence"/>
</dbReference>
<keyword evidence="5 8" id="KW-0067">ATP-binding</keyword>
<dbReference type="InterPro" id="IPR000629">
    <property type="entry name" value="RNA-helicase_DEAD-box_CS"/>
</dbReference>
<feature type="region of interest" description="Disordered" evidence="9">
    <location>
        <begin position="1"/>
        <end position="35"/>
    </location>
</feature>
<dbReference type="InterPro" id="IPR014001">
    <property type="entry name" value="Helicase_ATP-bd"/>
</dbReference>
<feature type="region of interest" description="Disordered" evidence="9">
    <location>
        <begin position="542"/>
        <end position="585"/>
    </location>
</feature>
<comment type="caution">
    <text evidence="13">The sequence shown here is derived from an EMBL/GenBank/DDBJ whole genome shotgun (WGS) entry which is preliminary data.</text>
</comment>
<evidence type="ECO:0000256" key="8">
    <source>
        <dbReference type="RuleBase" id="RU000492"/>
    </source>
</evidence>
<dbReference type="OrthoDB" id="196131at2759"/>
<dbReference type="Pfam" id="PF00270">
    <property type="entry name" value="DEAD"/>
    <property type="match status" value="1"/>
</dbReference>
<dbReference type="InterPro" id="IPR011545">
    <property type="entry name" value="DEAD/DEAH_box_helicase_dom"/>
</dbReference>
<evidence type="ECO:0000259" key="10">
    <source>
        <dbReference type="PROSITE" id="PS51192"/>
    </source>
</evidence>
<dbReference type="InterPro" id="IPR001650">
    <property type="entry name" value="Helicase_C-like"/>
</dbReference>
<dbReference type="PANTHER" id="PTHR47958">
    <property type="entry name" value="ATP-DEPENDENT RNA HELICASE DBP3"/>
    <property type="match status" value="1"/>
</dbReference>
<keyword evidence="4 8" id="KW-0347">Helicase</keyword>
<dbReference type="GO" id="GO:0003676">
    <property type="term" value="F:nucleic acid binding"/>
    <property type="evidence" value="ECO:0007669"/>
    <property type="project" value="InterPro"/>
</dbReference>
<reference evidence="13 14" key="1">
    <citation type="journal article" date="2017" name="G3 (Bethesda)">
        <title>First Draft Genome Sequence of the Pathogenic Fungus Lomentospora prolificans (Formerly Scedosporium prolificans).</title>
        <authorList>
            <person name="Luo R."/>
            <person name="Zimin A."/>
            <person name="Workman R."/>
            <person name="Fan Y."/>
            <person name="Pertea G."/>
            <person name="Grossman N."/>
            <person name="Wear M.P."/>
            <person name="Jia B."/>
            <person name="Miller H."/>
            <person name="Casadevall A."/>
            <person name="Timp W."/>
            <person name="Zhang S.X."/>
            <person name="Salzberg S.L."/>
        </authorList>
    </citation>
    <scope>NUCLEOTIDE SEQUENCE [LARGE SCALE GENOMIC DNA]</scope>
    <source>
        <strain evidence="13 14">JHH-5317</strain>
    </source>
</reference>
<organism evidence="13 14">
    <name type="scientific">Lomentospora prolificans</name>
    <dbReference type="NCBI Taxonomy" id="41688"/>
    <lineage>
        <taxon>Eukaryota</taxon>
        <taxon>Fungi</taxon>
        <taxon>Dikarya</taxon>
        <taxon>Ascomycota</taxon>
        <taxon>Pezizomycotina</taxon>
        <taxon>Sordariomycetes</taxon>
        <taxon>Hypocreomycetidae</taxon>
        <taxon>Microascales</taxon>
        <taxon>Microascaceae</taxon>
        <taxon>Lomentospora</taxon>
    </lineage>
</organism>
<proteinExistence type="inferred from homology"/>
<dbReference type="GO" id="GO:0016787">
    <property type="term" value="F:hydrolase activity"/>
    <property type="evidence" value="ECO:0007669"/>
    <property type="project" value="UniProtKB-KW"/>
</dbReference>
<evidence type="ECO:0000256" key="2">
    <source>
        <dbReference type="ARBA" id="ARBA00022741"/>
    </source>
</evidence>
<dbReference type="EMBL" id="NLAX01000010">
    <property type="protein sequence ID" value="PKS09486.1"/>
    <property type="molecule type" value="Genomic_DNA"/>
</dbReference>
<dbReference type="VEuPathDB" id="FungiDB:jhhlp_004103"/>
<name>A0A2N3NAL5_9PEZI</name>
<dbReference type="SMART" id="SM00490">
    <property type="entry name" value="HELICc"/>
    <property type="match status" value="1"/>
</dbReference>
<feature type="domain" description="DEAD-box RNA helicase Q" evidence="12">
    <location>
        <begin position="130"/>
        <end position="158"/>
    </location>
</feature>
<dbReference type="InterPro" id="IPR014014">
    <property type="entry name" value="RNA_helicase_DEAD_Q_motif"/>
</dbReference>
<evidence type="ECO:0000256" key="7">
    <source>
        <dbReference type="PROSITE-ProRule" id="PRU00552"/>
    </source>
</evidence>
<dbReference type="SMART" id="SM00487">
    <property type="entry name" value="DEXDc"/>
    <property type="match status" value="1"/>
</dbReference>